<name>A0A328FCR8_9BACT</name>
<evidence type="ECO:0000256" key="1">
    <source>
        <dbReference type="SAM" id="Phobius"/>
    </source>
</evidence>
<accession>A0A328FCR8</accession>
<protein>
    <submittedName>
        <fullName evidence="2">Uncharacterized protein</fullName>
    </submittedName>
</protein>
<proteinExistence type="predicted"/>
<dbReference type="AlphaFoldDB" id="A0A328FCR8"/>
<keyword evidence="1" id="KW-1133">Transmembrane helix</keyword>
<feature type="transmembrane region" description="Helical" evidence="1">
    <location>
        <begin position="33"/>
        <end position="53"/>
    </location>
</feature>
<sequence>MAPDQTPCLVGEAFYLSIDWTFYGIISFKNELFFEYLTVTTLWYIILKIFNYFMEKTDGQQ</sequence>
<keyword evidence="1" id="KW-0472">Membrane</keyword>
<dbReference type="Proteomes" id="UP000248798">
    <property type="component" value="Unassembled WGS sequence"/>
</dbReference>
<keyword evidence="1" id="KW-0812">Transmembrane</keyword>
<dbReference type="EMBL" id="QLNI01000014">
    <property type="protein sequence ID" value="RAM02484.1"/>
    <property type="molecule type" value="Genomic_DNA"/>
</dbReference>
<organism evidence="2 3">
    <name type="scientific">Desulfobacter hydrogenophilus</name>
    <dbReference type="NCBI Taxonomy" id="2291"/>
    <lineage>
        <taxon>Bacteria</taxon>
        <taxon>Pseudomonadati</taxon>
        <taxon>Thermodesulfobacteriota</taxon>
        <taxon>Desulfobacteria</taxon>
        <taxon>Desulfobacterales</taxon>
        <taxon>Desulfobacteraceae</taxon>
        <taxon>Desulfobacter</taxon>
    </lineage>
</organism>
<comment type="caution">
    <text evidence="2">The sequence shown here is derived from an EMBL/GenBank/DDBJ whole genome shotgun (WGS) entry which is preliminary data.</text>
</comment>
<gene>
    <name evidence="2" type="ORF">DO021_08430</name>
</gene>
<evidence type="ECO:0000313" key="3">
    <source>
        <dbReference type="Proteomes" id="UP000248798"/>
    </source>
</evidence>
<reference evidence="2 3" key="1">
    <citation type="submission" date="2018-06" db="EMBL/GenBank/DDBJ databases">
        <title>Complete Genome Sequence of Desulfobacter hydrogenophilus (DSM3380).</title>
        <authorList>
            <person name="Marietou A."/>
            <person name="Schreiber L."/>
            <person name="Marshall I."/>
            <person name="Jorgensen B."/>
        </authorList>
    </citation>
    <scope>NUCLEOTIDE SEQUENCE [LARGE SCALE GENOMIC DNA]</scope>
    <source>
        <strain evidence="2 3">DSM 3380</strain>
    </source>
</reference>
<evidence type="ECO:0000313" key="2">
    <source>
        <dbReference type="EMBL" id="RAM02484.1"/>
    </source>
</evidence>